<dbReference type="AlphaFoldDB" id="A0A4C1V6P2"/>
<gene>
    <name evidence="2" type="ORF">EVAR_16732_1</name>
</gene>
<proteinExistence type="predicted"/>
<evidence type="ECO:0000313" key="3">
    <source>
        <dbReference type="Proteomes" id="UP000299102"/>
    </source>
</evidence>
<organism evidence="2 3">
    <name type="scientific">Eumeta variegata</name>
    <name type="common">Bagworm moth</name>
    <name type="synonym">Eumeta japonica</name>
    <dbReference type="NCBI Taxonomy" id="151549"/>
    <lineage>
        <taxon>Eukaryota</taxon>
        <taxon>Metazoa</taxon>
        <taxon>Ecdysozoa</taxon>
        <taxon>Arthropoda</taxon>
        <taxon>Hexapoda</taxon>
        <taxon>Insecta</taxon>
        <taxon>Pterygota</taxon>
        <taxon>Neoptera</taxon>
        <taxon>Endopterygota</taxon>
        <taxon>Lepidoptera</taxon>
        <taxon>Glossata</taxon>
        <taxon>Ditrysia</taxon>
        <taxon>Tineoidea</taxon>
        <taxon>Psychidae</taxon>
        <taxon>Oiketicinae</taxon>
        <taxon>Eumeta</taxon>
    </lineage>
</organism>
<dbReference type="Proteomes" id="UP000299102">
    <property type="component" value="Unassembled WGS sequence"/>
</dbReference>
<keyword evidence="3" id="KW-1185">Reference proteome</keyword>
<dbReference type="EMBL" id="BGZK01000277">
    <property type="protein sequence ID" value="GBP33694.1"/>
    <property type="molecule type" value="Genomic_DNA"/>
</dbReference>
<reference evidence="2 3" key="1">
    <citation type="journal article" date="2019" name="Commun. Biol.">
        <title>The bagworm genome reveals a unique fibroin gene that provides high tensile strength.</title>
        <authorList>
            <person name="Kono N."/>
            <person name="Nakamura H."/>
            <person name="Ohtoshi R."/>
            <person name="Tomita M."/>
            <person name="Numata K."/>
            <person name="Arakawa K."/>
        </authorList>
    </citation>
    <scope>NUCLEOTIDE SEQUENCE [LARGE SCALE GENOMIC DNA]</scope>
</reference>
<name>A0A4C1V6P2_EUMVA</name>
<feature type="region of interest" description="Disordered" evidence="1">
    <location>
        <begin position="93"/>
        <end position="116"/>
    </location>
</feature>
<evidence type="ECO:0000313" key="2">
    <source>
        <dbReference type="EMBL" id="GBP33694.1"/>
    </source>
</evidence>
<protein>
    <submittedName>
        <fullName evidence="2">Uncharacterized protein</fullName>
    </submittedName>
</protein>
<comment type="caution">
    <text evidence="2">The sequence shown here is derived from an EMBL/GenBank/DDBJ whole genome shotgun (WGS) entry which is preliminary data.</text>
</comment>
<evidence type="ECO:0000256" key="1">
    <source>
        <dbReference type="SAM" id="MobiDB-lite"/>
    </source>
</evidence>
<sequence length="116" mass="13264">METELGNQIFITRSQIRSRFFDSAPRPAIYCDSDIGHNSDFYRIFMEQMNLLGKQSSCLSPPMITRYLRGLRVELRESGPLELSLIGRNHLTYAPNLDPGPARDSDPEPMLNLKFS</sequence>
<accession>A0A4C1V6P2</accession>